<organism evidence="5 6">
    <name type="scientific">Streptomyces ovatisporus</name>
    <dbReference type="NCBI Taxonomy" id="1128682"/>
    <lineage>
        <taxon>Bacteria</taxon>
        <taxon>Bacillati</taxon>
        <taxon>Actinomycetota</taxon>
        <taxon>Actinomycetes</taxon>
        <taxon>Kitasatosporales</taxon>
        <taxon>Streptomycetaceae</taxon>
        <taxon>Streptomyces</taxon>
    </lineage>
</organism>
<name>A0ABV9ACQ1_9ACTN</name>
<dbReference type="Proteomes" id="UP001595997">
    <property type="component" value="Unassembled WGS sequence"/>
</dbReference>
<evidence type="ECO:0000313" key="6">
    <source>
        <dbReference type="Proteomes" id="UP001595997"/>
    </source>
</evidence>
<dbReference type="SMART" id="SM00382">
    <property type="entry name" value="AAA"/>
    <property type="match status" value="2"/>
</dbReference>
<evidence type="ECO:0000313" key="5">
    <source>
        <dbReference type="EMBL" id="MFC4496490.1"/>
    </source>
</evidence>
<dbReference type="PANTHER" id="PTHR42855:SF2">
    <property type="entry name" value="DRUG RESISTANCE ABC TRANSPORTER,ATP-BINDING PROTEIN"/>
    <property type="match status" value="1"/>
</dbReference>
<sequence>MPTQISCRAVTKSYNGRLVLDSVTSSLTTGERTGIVGENGSGKSTLLRLLAQVEEPDEGEVVVQADGGIGYLPQEGSFPPHHTVQQAVDVALSELRALESRMRRLEKLLAEDESALAEYGEVTTAFELRGGYEADARVERALHGLGLVDLPRDRTVGDLAGGEQVRLRLAALLAAAPEVLLLDEPTNHLDDQALTWLEEHLRTRRGTTVAVSHDRTFLERVTNTLLEVDGDRHTVTRYGNGYSGYLRGKAAARQRWEESHVRWKADVAALRETAETTARRVAPGRSITDGNKMAYDRAAGRVQQSLASRVRNAEERLRRLLADPVPAPPEPLRFTPVLQAERLSGTVLDAVGVTVGGRLPDTHLTVEAGDRLLITGGNGAGKSTLLRVLAGDLTPDAGHVTRRGRIGHLPQEPHPGHPGETLLQAFAAGRPGAPEEHAEHLLSLGLFTPDRLTAQVTQLSTGQRQRLALARLLTRSTDTLLLDEPTNHLSPALAEELEEALSSYPGTLVLVSHDRRVRARWQGTHVSLGPASAAGTEALRPSRLAGRARQRVAGREG</sequence>
<dbReference type="RefSeq" id="WP_386450594.1">
    <property type="nucleotide sequence ID" value="NZ_JBHSFH010000011.1"/>
</dbReference>
<dbReference type="InterPro" id="IPR017871">
    <property type="entry name" value="ABC_transporter-like_CS"/>
</dbReference>
<dbReference type="InterPro" id="IPR003593">
    <property type="entry name" value="AAA+_ATPase"/>
</dbReference>
<evidence type="ECO:0000256" key="1">
    <source>
        <dbReference type="ARBA" id="ARBA00022741"/>
    </source>
</evidence>
<evidence type="ECO:0000256" key="3">
    <source>
        <dbReference type="SAM" id="Coils"/>
    </source>
</evidence>
<dbReference type="InterPro" id="IPR027417">
    <property type="entry name" value="P-loop_NTPase"/>
</dbReference>
<dbReference type="EMBL" id="JBHSFH010000011">
    <property type="protein sequence ID" value="MFC4496490.1"/>
    <property type="molecule type" value="Genomic_DNA"/>
</dbReference>
<dbReference type="InterPro" id="IPR003439">
    <property type="entry name" value="ABC_transporter-like_ATP-bd"/>
</dbReference>
<evidence type="ECO:0000259" key="4">
    <source>
        <dbReference type="PROSITE" id="PS50893"/>
    </source>
</evidence>
<dbReference type="SUPFAM" id="SSF52540">
    <property type="entry name" value="P-loop containing nucleoside triphosphate hydrolases"/>
    <property type="match status" value="2"/>
</dbReference>
<feature type="domain" description="ABC transporter" evidence="4">
    <location>
        <begin position="338"/>
        <end position="556"/>
    </location>
</feature>
<dbReference type="PROSITE" id="PS00211">
    <property type="entry name" value="ABC_TRANSPORTER_1"/>
    <property type="match status" value="1"/>
</dbReference>
<feature type="domain" description="ABC transporter" evidence="4">
    <location>
        <begin position="5"/>
        <end position="272"/>
    </location>
</feature>
<keyword evidence="2" id="KW-0067">ATP-binding</keyword>
<comment type="caution">
    <text evidence="5">The sequence shown here is derived from an EMBL/GenBank/DDBJ whole genome shotgun (WGS) entry which is preliminary data.</text>
</comment>
<keyword evidence="1" id="KW-0547">Nucleotide-binding</keyword>
<dbReference type="InterPro" id="IPR051309">
    <property type="entry name" value="ABCF_ATPase"/>
</dbReference>
<accession>A0ABV9ACQ1</accession>
<keyword evidence="6" id="KW-1185">Reference proteome</keyword>
<evidence type="ECO:0000256" key="2">
    <source>
        <dbReference type="ARBA" id="ARBA00022840"/>
    </source>
</evidence>
<dbReference type="NCBIfam" id="NF000355">
    <property type="entry name" value="ribo_prot_ABC_F"/>
    <property type="match status" value="1"/>
</dbReference>
<dbReference type="Pfam" id="PF00005">
    <property type="entry name" value="ABC_tran"/>
    <property type="match status" value="2"/>
</dbReference>
<dbReference type="PANTHER" id="PTHR42855">
    <property type="entry name" value="ABC TRANSPORTER ATP-BINDING SUBUNIT"/>
    <property type="match status" value="1"/>
</dbReference>
<feature type="coiled-coil region" evidence="3">
    <location>
        <begin position="88"/>
        <end position="115"/>
    </location>
</feature>
<reference evidence="6" key="1">
    <citation type="journal article" date="2019" name="Int. J. Syst. Evol. Microbiol.">
        <title>The Global Catalogue of Microorganisms (GCM) 10K type strain sequencing project: providing services to taxonomists for standard genome sequencing and annotation.</title>
        <authorList>
            <consortium name="The Broad Institute Genomics Platform"/>
            <consortium name="The Broad Institute Genome Sequencing Center for Infectious Disease"/>
            <person name="Wu L."/>
            <person name="Ma J."/>
        </authorList>
    </citation>
    <scope>NUCLEOTIDE SEQUENCE [LARGE SCALE GENOMIC DNA]</scope>
    <source>
        <strain evidence="6">CGMCC 4.7357</strain>
    </source>
</reference>
<proteinExistence type="predicted"/>
<dbReference type="Gene3D" id="3.40.50.300">
    <property type="entry name" value="P-loop containing nucleotide triphosphate hydrolases"/>
    <property type="match status" value="2"/>
</dbReference>
<protein>
    <submittedName>
        <fullName evidence="5">Ribosomal protection-like ABC-F family protein</fullName>
    </submittedName>
</protein>
<keyword evidence="3" id="KW-0175">Coiled coil</keyword>
<dbReference type="PROSITE" id="PS50893">
    <property type="entry name" value="ABC_TRANSPORTER_2"/>
    <property type="match status" value="2"/>
</dbReference>
<gene>
    <name evidence="5" type="primary">abc-f</name>
    <name evidence="5" type="ORF">ACFPA8_20390</name>
</gene>